<dbReference type="GO" id="GO:0005789">
    <property type="term" value="C:endoplasmic reticulum membrane"/>
    <property type="evidence" value="ECO:0007669"/>
    <property type="project" value="UniProtKB-SubCell"/>
</dbReference>
<keyword evidence="7 10" id="KW-0653">Protein transport</keyword>
<keyword evidence="12" id="KW-1185">Reference proteome</keyword>
<evidence type="ECO:0000256" key="8">
    <source>
        <dbReference type="ARBA" id="ARBA00022989"/>
    </source>
</evidence>
<dbReference type="PANTHER" id="PTHR23284:SF0">
    <property type="entry name" value="PROLACTIN REGULATORY ELEMENT-BINDING PROTEIN"/>
    <property type="match status" value="1"/>
</dbReference>
<keyword evidence="1 10" id="KW-0813">Transport</keyword>
<dbReference type="GeneID" id="28820329"/>
<evidence type="ECO:0000256" key="10">
    <source>
        <dbReference type="RuleBase" id="RU369019"/>
    </source>
</evidence>
<keyword evidence="6" id="KW-0931">ER-Golgi transport</keyword>
<dbReference type="GO" id="GO:0003400">
    <property type="term" value="P:regulation of COPII vesicle coating"/>
    <property type="evidence" value="ECO:0007669"/>
    <property type="project" value="UniProtKB-UniRule"/>
</dbReference>
<dbReference type="OrthoDB" id="16538at2759"/>
<evidence type="ECO:0000256" key="5">
    <source>
        <dbReference type="ARBA" id="ARBA00022824"/>
    </source>
</evidence>
<keyword evidence="8 10" id="KW-1133">Transmembrane helix</keyword>
<dbReference type="RefSeq" id="XP_018074369.1">
    <property type="nucleotide sequence ID" value="XM_018210603.1"/>
</dbReference>
<reference evidence="11 12" key="1">
    <citation type="submission" date="2015-10" db="EMBL/GenBank/DDBJ databases">
        <title>Full genome of DAOMC 229536 Phialocephala scopiformis, a fungal endophyte of spruce producing the potent anti-insectan compound rugulosin.</title>
        <authorList>
            <consortium name="DOE Joint Genome Institute"/>
            <person name="Walker A.K."/>
            <person name="Frasz S.L."/>
            <person name="Seifert K.A."/>
            <person name="Miller J.D."/>
            <person name="Mondo S.J."/>
            <person name="Labutti K."/>
            <person name="Lipzen A."/>
            <person name="Dockter R."/>
            <person name="Kennedy M."/>
            <person name="Grigoriev I.V."/>
            <person name="Spatafora J.W."/>
        </authorList>
    </citation>
    <scope>NUCLEOTIDE SEQUENCE [LARGE SCALE GENOMIC DNA]</scope>
    <source>
        <strain evidence="11 12">CBS 120377</strain>
    </source>
</reference>
<keyword evidence="2 10" id="KW-0853">WD repeat</keyword>
<evidence type="ECO:0000256" key="6">
    <source>
        <dbReference type="ARBA" id="ARBA00022892"/>
    </source>
</evidence>
<keyword evidence="3 10" id="KW-0812">Transmembrane</keyword>
<evidence type="ECO:0000256" key="9">
    <source>
        <dbReference type="ARBA" id="ARBA00023136"/>
    </source>
</evidence>
<keyword evidence="4 10" id="KW-0677">Repeat</keyword>
<dbReference type="EMBL" id="KQ947410">
    <property type="protein sequence ID" value="KUJ20014.1"/>
    <property type="molecule type" value="Genomic_DNA"/>
</dbReference>
<feature type="transmembrane region" description="Helical" evidence="10">
    <location>
        <begin position="428"/>
        <end position="457"/>
    </location>
</feature>
<dbReference type="PANTHER" id="PTHR23284">
    <property type="entry name" value="PROLACTIN REGULATORY ELEMENT BINDING PROTEIN"/>
    <property type="match status" value="1"/>
</dbReference>
<dbReference type="Gene3D" id="2.130.10.10">
    <property type="entry name" value="YVTN repeat-like/Quinoprotein amine dehydrogenase"/>
    <property type="match status" value="1"/>
</dbReference>
<dbReference type="FunFam" id="2.130.10.10:FF:001559">
    <property type="entry name" value="Uncharacterized protein"/>
    <property type="match status" value="1"/>
</dbReference>
<accession>A0A194XIR9</accession>
<proteinExistence type="inferred from homology"/>
<gene>
    <name evidence="11" type="ORF">LY89DRAFT_612048</name>
</gene>
<dbReference type="GO" id="GO:0000139">
    <property type="term" value="C:Golgi membrane"/>
    <property type="evidence" value="ECO:0007669"/>
    <property type="project" value="UniProtKB-SubCell"/>
</dbReference>
<comment type="function">
    <text evidence="10">Guanine nucleotide-exchange factor (GEF) required for the formation or budding of transport vesicles from the ER.</text>
</comment>
<evidence type="ECO:0000313" key="11">
    <source>
        <dbReference type="EMBL" id="KUJ20014.1"/>
    </source>
</evidence>
<evidence type="ECO:0000256" key="3">
    <source>
        <dbReference type="ARBA" id="ARBA00022692"/>
    </source>
</evidence>
<dbReference type="GO" id="GO:0015031">
    <property type="term" value="P:protein transport"/>
    <property type="evidence" value="ECO:0007669"/>
    <property type="project" value="UniProtKB-KW"/>
</dbReference>
<dbReference type="InterPro" id="IPR015943">
    <property type="entry name" value="WD40/YVTN_repeat-like_dom_sf"/>
</dbReference>
<dbReference type="STRING" id="149040.A0A194XIR9"/>
<keyword evidence="5 10" id="KW-0256">Endoplasmic reticulum</keyword>
<evidence type="ECO:0000256" key="1">
    <source>
        <dbReference type="ARBA" id="ARBA00022448"/>
    </source>
</evidence>
<comment type="subcellular location">
    <subcellularLocation>
        <location evidence="10">Endoplasmic reticulum membrane</location>
        <topology evidence="10">Single-pass type II membrane protein</topology>
    </subcellularLocation>
    <subcellularLocation>
        <location evidence="10">Golgi apparatus membrane</location>
        <topology evidence="10">Single-pass type II membrane protein</topology>
    </subcellularLocation>
</comment>
<name>A0A194XIR9_MOLSC</name>
<evidence type="ECO:0000313" key="12">
    <source>
        <dbReference type="Proteomes" id="UP000070700"/>
    </source>
</evidence>
<protein>
    <recommendedName>
        <fullName evidence="10">Guanine nucleotide-exchange factor SEC12</fullName>
    </recommendedName>
</protein>
<comment type="similarity">
    <text evidence="10">Belongs to the WD repeat SEC12 family.</text>
</comment>
<dbReference type="AlphaFoldDB" id="A0A194XIR9"/>
<keyword evidence="9 10" id="KW-0472">Membrane</keyword>
<dbReference type="GO" id="GO:0006888">
    <property type="term" value="P:endoplasmic reticulum to Golgi vesicle-mediated transport"/>
    <property type="evidence" value="ECO:0007669"/>
    <property type="project" value="UniProtKB-UniRule"/>
</dbReference>
<evidence type="ECO:0000256" key="7">
    <source>
        <dbReference type="ARBA" id="ARBA00022927"/>
    </source>
</evidence>
<dbReference type="InParanoid" id="A0A194XIR9"/>
<organism evidence="11 12">
    <name type="scientific">Mollisia scopiformis</name>
    <name type="common">Conifer needle endophyte fungus</name>
    <name type="synonym">Phialocephala scopiformis</name>
    <dbReference type="NCBI Taxonomy" id="149040"/>
    <lineage>
        <taxon>Eukaryota</taxon>
        <taxon>Fungi</taxon>
        <taxon>Dikarya</taxon>
        <taxon>Ascomycota</taxon>
        <taxon>Pezizomycotina</taxon>
        <taxon>Leotiomycetes</taxon>
        <taxon>Helotiales</taxon>
        <taxon>Mollisiaceae</taxon>
        <taxon>Mollisia</taxon>
    </lineage>
</organism>
<dbReference type="InterPro" id="IPR045260">
    <property type="entry name" value="Sec12-like"/>
</dbReference>
<dbReference type="KEGG" id="psco:LY89DRAFT_612048"/>
<dbReference type="Proteomes" id="UP000070700">
    <property type="component" value="Unassembled WGS sequence"/>
</dbReference>
<dbReference type="GO" id="GO:0005085">
    <property type="term" value="F:guanyl-nucleotide exchange factor activity"/>
    <property type="evidence" value="ECO:0007669"/>
    <property type="project" value="InterPro"/>
</dbReference>
<sequence>MAPLVPSAKLTLSYPLYACDFDPLDSARLVVGGGGGAGRTGVGNRITVIDVANANELKESAEVELSKEEDNVTSLAVGAEGRVFAGVNGRPGDVGRGVNAHFRVLGVEGKKGKEEEGGVKVSIKEQSRSSLFQGREKDVYQRITRLSKPFPNKPQLGAVATGLAKNSEIVLFDTSKTAPPVSRGAVTSAKEAEDVDFIQTGDDEYIFAYCDEHDVYIKKISSEDDEEAPECIYITPGTRGKDKPTTPKFRAMRFLSKEFLIMLTNIHSNGGVVLQIFRIPPSGKGQCRLAQSVRLPDRITKATGMAVCNLTPPTTPSEPQGYTQFVIAVAGHDISLNLFKVDFQAAAGISIVSSIKPFRSFRNVHPLQITSLAFSNFTPPAHPITAHTPPQYLKLASVGVANTVVVHTFPLFPVPLSMKRGQSTTPRYVIALPSTALAFAMGLLMSVLGIALAAVFIQSFLEIRGVVPEYLEAKNYVPMKWQHKLHRPFDYNQLEPKVLPSSTETLLPYSTVTGAGGATPTPKGTQCKAKQEAKVTKTPQQKGQDDMERMIAEDKLVRNLRDAGKWKQIPDEVQEKHNERTWDQLGTEEKKKWKQALKEAGNWAEDLPEEIFKGVMFGEMGGAVGRAVAGA</sequence>
<evidence type="ECO:0000256" key="2">
    <source>
        <dbReference type="ARBA" id="ARBA00022574"/>
    </source>
</evidence>
<evidence type="ECO:0000256" key="4">
    <source>
        <dbReference type="ARBA" id="ARBA00022737"/>
    </source>
</evidence>